<dbReference type="OrthoDB" id="427001at2759"/>
<dbReference type="SMART" id="SM00368">
    <property type="entry name" value="LRR_RI"/>
    <property type="match status" value="2"/>
</dbReference>
<dbReference type="PANTHER" id="PTHR10901:SF6">
    <property type="entry name" value="TROPOMODULIN, ISOFORM N"/>
    <property type="match status" value="1"/>
</dbReference>
<dbReference type="GO" id="GO:0051694">
    <property type="term" value="P:pointed-end actin filament capping"/>
    <property type="evidence" value="ECO:0007669"/>
    <property type="project" value="InterPro"/>
</dbReference>
<evidence type="ECO:0000256" key="3">
    <source>
        <dbReference type="ARBA" id="ARBA00023212"/>
    </source>
</evidence>
<evidence type="ECO:0000256" key="1">
    <source>
        <dbReference type="ARBA" id="ARBA00004245"/>
    </source>
</evidence>
<dbReference type="EMBL" id="JAGTXO010000016">
    <property type="protein sequence ID" value="KAG8463384.1"/>
    <property type="molecule type" value="Genomic_DNA"/>
</dbReference>
<dbReference type="Proteomes" id="UP000751190">
    <property type="component" value="Unassembled WGS sequence"/>
</dbReference>
<organism evidence="4 5">
    <name type="scientific">Diacronema lutheri</name>
    <name type="common">Unicellular marine alga</name>
    <name type="synonym">Monochrysis lutheri</name>
    <dbReference type="NCBI Taxonomy" id="2081491"/>
    <lineage>
        <taxon>Eukaryota</taxon>
        <taxon>Haptista</taxon>
        <taxon>Haptophyta</taxon>
        <taxon>Pavlovophyceae</taxon>
        <taxon>Pavlovales</taxon>
        <taxon>Pavlovaceae</taxon>
        <taxon>Diacronema</taxon>
    </lineage>
</organism>
<dbReference type="GO" id="GO:0005856">
    <property type="term" value="C:cytoskeleton"/>
    <property type="evidence" value="ECO:0007669"/>
    <property type="project" value="UniProtKB-SubCell"/>
</dbReference>
<dbReference type="InterPro" id="IPR032675">
    <property type="entry name" value="LRR_dom_sf"/>
</dbReference>
<keyword evidence="2" id="KW-0963">Cytoplasm</keyword>
<dbReference type="Gene3D" id="3.80.10.10">
    <property type="entry name" value="Ribonuclease Inhibitor"/>
    <property type="match status" value="1"/>
</dbReference>
<dbReference type="InterPro" id="IPR001611">
    <property type="entry name" value="Leu-rich_rpt"/>
</dbReference>
<evidence type="ECO:0000313" key="4">
    <source>
        <dbReference type="EMBL" id="KAG8463384.1"/>
    </source>
</evidence>
<evidence type="ECO:0000256" key="2">
    <source>
        <dbReference type="ARBA" id="ARBA00022490"/>
    </source>
</evidence>
<dbReference type="GO" id="GO:0007015">
    <property type="term" value="P:actin filament organization"/>
    <property type="evidence" value="ECO:0007669"/>
    <property type="project" value="TreeGrafter"/>
</dbReference>
<proteinExistence type="predicted"/>
<dbReference type="PANTHER" id="PTHR10901">
    <property type="entry name" value="TROPOMODULIN"/>
    <property type="match status" value="1"/>
</dbReference>
<comment type="caution">
    <text evidence="4">The sequence shown here is derived from an EMBL/GenBank/DDBJ whole genome shotgun (WGS) entry which is preliminary data.</text>
</comment>
<gene>
    <name evidence="4" type="ORF">KFE25_004895</name>
</gene>
<keyword evidence="5" id="KW-1185">Reference proteome</keyword>
<comment type="subcellular location">
    <subcellularLocation>
        <location evidence="1">Cytoplasm</location>
        <location evidence="1">Cytoskeleton</location>
    </subcellularLocation>
</comment>
<dbReference type="Pfam" id="PF13516">
    <property type="entry name" value="LRR_6"/>
    <property type="match status" value="1"/>
</dbReference>
<evidence type="ECO:0000313" key="5">
    <source>
        <dbReference type="Proteomes" id="UP000751190"/>
    </source>
</evidence>
<dbReference type="InterPro" id="IPR004934">
    <property type="entry name" value="TMOD"/>
</dbReference>
<dbReference type="GO" id="GO:0005523">
    <property type="term" value="F:tropomyosin binding"/>
    <property type="evidence" value="ECO:0007669"/>
    <property type="project" value="InterPro"/>
</dbReference>
<reference evidence="4" key="1">
    <citation type="submission" date="2021-05" db="EMBL/GenBank/DDBJ databases">
        <title>The genome of the haptophyte Pavlova lutheri (Diacronema luteri, Pavlovales) - a model for lipid biosynthesis in eukaryotic algae.</title>
        <authorList>
            <person name="Hulatt C.J."/>
            <person name="Posewitz M.C."/>
        </authorList>
    </citation>
    <scope>NUCLEOTIDE SEQUENCE</scope>
    <source>
        <strain evidence="4">NIVA-4/92</strain>
    </source>
</reference>
<accession>A0A8J5XMQ1</accession>
<name>A0A8J5XMQ1_DIALT</name>
<dbReference type="SUPFAM" id="SSF52047">
    <property type="entry name" value="RNI-like"/>
    <property type="match status" value="1"/>
</dbReference>
<dbReference type="AlphaFoldDB" id="A0A8J5XMQ1"/>
<protein>
    <submittedName>
        <fullName evidence="4">Uncharacterized protein</fullName>
    </submittedName>
</protein>
<keyword evidence="3" id="KW-0206">Cytoskeleton</keyword>
<sequence length="226" mass="25364">MRDEAARPPLLAAPTLLVRTPRIREGGEIVDSVLQRVRATRIDLDAESERIAHDLVDEPSYIANSHTEINGMASEERCSLLRAFATNTTIRTLELANAGLDCAAATVLAQLLTAGPGANLTLTALNVENNRIGTNGIIALAHMLPHNRTLRELKIYEQRLAISSAAERLFAEQLERNTTLLNVTLRCRQLHVRMQIENWLMRNGELRRQRRLTDAERDHRPAERAQ</sequence>